<dbReference type="AlphaFoldDB" id="A0A0F9FFU5"/>
<keyword evidence="1" id="KW-1133">Transmembrane helix</keyword>
<gene>
    <name evidence="2" type="ORF">LCGC14_1957400</name>
</gene>
<comment type="caution">
    <text evidence="2">The sequence shown here is derived from an EMBL/GenBank/DDBJ whole genome shotgun (WGS) entry which is preliminary data.</text>
</comment>
<name>A0A0F9FFU5_9ZZZZ</name>
<evidence type="ECO:0000256" key="1">
    <source>
        <dbReference type="SAM" id="Phobius"/>
    </source>
</evidence>
<accession>A0A0F9FFU5</accession>
<keyword evidence="1" id="KW-0812">Transmembrane</keyword>
<keyword evidence="1" id="KW-0472">Membrane</keyword>
<evidence type="ECO:0000313" key="2">
    <source>
        <dbReference type="EMBL" id="KKL85173.1"/>
    </source>
</evidence>
<reference evidence="2" key="1">
    <citation type="journal article" date="2015" name="Nature">
        <title>Complex archaea that bridge the gap between prokaryotes and eukaryotes.</title>
        <authorList>
            <person name="Spang A."/>
            <person name="Saw J.H."/>
            <person name="Jorgensen S.L."/>
            <person name="Zaremba-Niedzwiedzka K."/>
            <person name="Martijn J."/>
            <person name="Lind A.E."/>
            <person name="van Eijk R."/>
            <person name="Schleper C."/>
            <person name="Guy L."/>
            <person name="Ettema T.J."/>
        </authorList>
    </citation>
    <scope>NUCLEOTIDE SEQUENCE</scope>
</reference>
<organism evidence="2">
    <name type="scientific">marine sediment metagenome</name>
    <dbReference type="NCBI Taxonomy" id="412755"/>
    <lineage>
        <taxon>unclassified sequences</taxon>
        <taxon>metagenomes</taxon>
        <taxon>ecological metagenomes</taxon>
    </lineage>
</organism>
<feature type="transmembrane region" description="Helical" evidence="1">
    <location>
        <begin position="42"/>
        <end position="71"/>
    </location>
</feature>
<proteinExistence type="predicted"/>
<protein>
    <submittedName>
        <fullName evidence="2">Uncharacterized protein</fullName>
    </submittedName>
</protein>
<sequence>MNPLREYKDNPGFGDEDHGDLWAAMRRNYLRMEKLDDRIRSAIVYCFLPITSFIIALQLALLGIIVGHMVLAG</sequence>
<dbReference type="EMBL" id="LAZR01021482">
    <property type="protein sequence ID" value="KKL85173.1"/>
    <property type="molecule type" value="Genomic_DNA"/>
</dbReference>